<keyword evidence="3" id="KW-1185">Reference proteome</keyword>
<evidence type="ECO:0000313" key="3">
    <source>
        <dbReference type="Proteomes" id="UP000242561"/>
    </source>
</evidence>
<dbReference type="Pfam" id="PF08238">
    <property type="entry name" value="Sel1"/>
    <property type="match status" value="4"/>
</dbReference>
<dbReference type="PANTHER" id="PTHR43628">
    <property type="entry name" value="ACTIVATOR OF C KINASE PROTEIN 1-RELATED"/>
    <property type="match status" value="1"/>
</dbReference>
<dbReference type="RefSeq" id="WP_072558841.1">
    <property type="nucleotide sequence ID" value="NZ_CP018154.1"/>
</dbReference>
<organism evidence="2 3">
    <name type="scientific">Sphingorhabdus lutea</name>
    <dbReference type="NCBI Taxonomy" id="1913578"/>
    <lineage>
        <taxon>Bacteria</taxon>
        <taxon>Pseudomonadati</taxon>
        <taxon>Pseudomonadota</taxon>
        <taxon>Alphaproteobacteria</taxon>
        <taxon>Sphingomonadales</taxon>
        <taxon>Sphingomonadaceae</taxon>
        <taxon>Sphingorhabdus</taxon>
    </lineage>
</organism>
<dbReference type="EMBL" id="CP018154">
    <property type="protein sequence ID" value="APG62190.1"/>
    <property type="molecule type" value="Genomic_DNA"/>
</dbReference>
<dbReference type="SMART" id="SM00671">
    <property type="entry name" value="SEL1"/>
    <property type="match status" value="4"/>
</dbReference>
<dbReference type="InterPro" id="IPR006597">
    <property type="entry name" value="Sel1-like"/>
</dbReference>
<sequence>MKYQLILGGFIKYILYLQAAAFLVAAAYPASAAISQNENNAETIQIPLDGQGISEKPIDLIYKYSHNGDYDAAFALAKKQTESGDIEAEVYLAWSYDNGKGTEINLELARFHYKNAAIGGNVYAQWCYGVMLDSGLGGAEDPVEAFKWIEKSFEAGSIDATVSMGAMYGNGRGVRQDYAKAREYYEIAASKASNEAFTNIGRIYFHGQGTQIDQLLGLAYFCIGGELGSKNGHNLCDELRPDLTDEQIALLVDEMNNIIVKYNLSFGTES</sequence>
<dbReference type="InterPro" id="IPR052945">
    <property type="entry name" value="Mitotic_Regulator"/>
</dbReference>
<dbReference type="InterPro" id="IPR011990">
    <property type="entry name" value="TPR-like_helical_dom_sf"/>
</dbReference>
<evidence type="ECO:0008006" key="4">
    <source>
        <dbReference type="Google" id="ProtNLM"/>
    </source>
</evidence>
<dbReference type="Gene3D" id="1.25.40.10">
    <property type="entry name" value="Tetratricopeptide repeat domain"/>
    <property type="match status" value="2"/>
</dbReference>
<evidence type="ECO:0000256" key="1">
    <source>
        <dbReference type="SAM" id="SignalP"/>
    </source>
</evidence>
<dbReference type="Proteomes" id="UP000242561">
    <property type="component" value="Chromosome"/>
</dbReference>
<name>A0A1L3JAM5_9SPHN</name>
<evidence type="ECO:0000313" key="2">
    <source>
        <dbReference type="EMBL" id="APG62190.1"/>
    </source>
</evidence>
<accession>A0A1L3JAM5</accession>
<reference evidence="2 3" key="1">
    <citation type="submission" date="2016-11" db="EMBL/GenBank/DDBJ databases">
        <title>Sphingorhabdus sp. LPB0140, isolated from marine environment.</title>
        <authorList>
            <person name="Kim E."/>
            <person name="Yi H."/>
        </authorList>
    </citation>
    <scope>NUCLEOTIDE SEQUENCE [LARGE SCALE GENOMIC DNA]</scope>
    <source>
        <strain evidence="2 3">LPB0140</strain>
    </source>
</reference>
<gene>
    <name evidence="2" type="ORF">LPB140_04510</name>
</gene>
<feature type="chain" id="PRO_5012408282" description="Sel1 repeat family protein" evidence="1">
    <location>
        <begin position="33"/>
        <end position="270"/>
    </location>
</feature>
<proteinExistence type="predicted"/>
<dbReference type="STRING" id="1913578.LPB140_04510"/>
<feature type="signal peptide" evidence="1">
    <location>
        <begin position="1"/>
        <end position="32"/>
    </location>
</feature>
<dbReference type="PANTHER" id="PTHR43628:SF1">
    <property type="entry name" value="CHITIN SYNTHASE REGULATORY FACTOR 2-RELATED"/>
    <property type="match status" value="1"/>
</dbReference>
<dbReference type="AlphaFoldDB" id="A0A1L3JAM5"/>
<dbReference type="SUPFAM" id="SSF81901">
    <property type="entry name" value="HCP-like"/>
    <property type="match status" value="1"/>
</dbReference>
<keyword evidence="1" id="KW-0732">Signal</keyword>
<protein>
    <recommendedName>
        <fullName evidence="4">Sel1 repeat family protein</fullName>
    </recommendedName>
</protein>
<dbReference type="KEGG" id="sphl:LPB140_04510"/>